<name>W9C9H9_SCLBF</name>
<proteinExistence type="predicted"/>
<accession>W9C9H9</accession>
<evidence type="ECO:0000313" key="1">
    <source>
        <dbReference type="EMBL" id="ESZ92448.1"/>
    </source>
</evidence>
<dbReference type="Proteomes" id="UP000019487">
    <property type="component" value="Unassembled WGS sequence"/>
</dbReference>
<dbReference type="AlphaFoldDB" id="W9C9H9"/>
<dbReference type="EMBL" id="AYSA01000386">
    <property type="protein sequence ID" value="ESZ92448.1"/>
    <property type="molecule type" value="Genomic_DNA"/>
</dbReference>
<sequence>MWFPLLTKTPLYTPLTAELDEEAKFEEHPKNQPRISNWNILLLLTASFASVTKEPKNFSYNRDFSYPPSNATDAAWNRLFPGKYGGGFFNHPDVEGERATLSVLHQLHCLVGSILPVV</sequence>
<keyword evidence="2" id="KW-1185">Reference proteome</keyword>
<dbReference type="OrthoDB" id="3687641at2759"/>
<organism evidence="1 2">
    <name type="scientific">Sclerotinia borealis (strain F-4128)</name>
    <dbReference type="NCBI Taxonomy" id="1432307"/>
    <lineage>
        <taxon>Eukaryota</taxon>
        <taxon>Fungi</taxon>
        <taxon>Dikarya</taxon>
        <taxon>Ascomycota</taxon>
        <taxon>Pezizomycotina</taxon>
        <taxon>Leotiomycetes</taxon>
        <taxon>Helotiales</taxon>
        <taxon>Sclerotiniaceae</taxon>
        <taxon>Sclerotinia</taxon>
    </lineage>
</organism>
<comment type="caution">
    <text evidence="1">The sequence shown here is derived from an EMBL/GenBank/DDBJ whole genome shotgun (WGS) entry which is preliminary data.</text>
</comment>
<reference evidence="1 2" key="1">
    <citation type="journal article" date="2014" name="Genome Announc.">
        <title>Draft genome sequence of Sclerotinia borealis, a psychrophilic plant pathogenic fungus.</title>
        <authorList>
            <person name="Mardanov A.V."/>
            <person name="Beletsky A.V."/>
            <person name="Kadnikov V.V."/>
            <person name="Ignatov A.N."/>
            <person name="Ravin N.V."/>
        </authorList>
    </citation>
    <scope>NUCLEOTIDE SEQUENCE [LARGE SCALE GENOMIC DNA]</scope>
    <source>
        <strain evidence="2">F-4157</strain>
    </source>
</reference>
<protein>
    <submittedName>
        <fullName evidence="1">Uncharacterized protein</fullName>
    </submittedName>
</protein>
<evidence type="ECO:0000313" key="2">
    <source>
        <dbReference type="Proteomes" id="UP000019487"/>
    </source>
</evidence>
<gene>
    <name evidence="1" type="ORF">SBOR_7165</name>
</gene>
<dbReference type="HOGENOM" id="CLU_2074502_0_0_1"/>